<evidence type="ECO:0000313" key="2">
    <source>
        <dbReference type="EMBL" id="SFD93624.1"/>
    </source>
</evidence>
<keyword evidence="3" id="KW-1185">Reference proteome</keyword>
<sequence>MAQPTEAQLDPAHDLPDDPREPMTDVQAAQLRDLTDRTGEEFDMAMTQREAARRIAQLDELAR</sequence>
<organism evidence="2 3">
    <name type="scientific">Roseivivax sediminis</name>
    <dbReference type="NCBI Taxonomy" id="936889"/>
    <lineage>
        <taxon>Bacteria</taxon>
        <taxon>Pseudomonadati</taxon>
        <taxon>Pseudomonadota</taxon>
        <taxon>Alphaproteobacteria</taxon>
        <taxon>Rhodobacterales</taxon>
        <taxon>Roseobacteraceae</taxon>
        <taxon>Roseivivax</taxon>
    </lineage>
</organism>
<evidence type="ECO:0000313" key="3">
    <source>
        <dbReference type="Proteomes" id="UP000325289"/>
    </source>
</evidence>
<gene>
    <name evidence="2" type="ORF">SAMN04515678_104282</name>
</gene>
<feature type="compositionally biased region" description="Basic and acidic residues" evidence="1">
    <location>
        <begin position="11"/>
        <end position="23"/>
    </location>
</feature>
<feature type="region of interest" description="Disordered" evidence="1">
    <location>
        <begin position="1"/>
        <end position="23"/>
    </location>
</feature>
<protein>
    <recommendedName>
        <fullName evidence="4">DUF3072 domain-containing protein</fullName>
    </recommendedName>
</protein>
<evidence type="ECO:0008006" key="4">
    <source>
        <dbReference type="Google" id="ProtNLM"/>
    </source>
</evidence>
<accession>A0A1I1WEP0</accession>
<dbReference type="InterPro" id="IPR021425">
    <property type="entry name" value="DUF3072"/>
</dbReference>
<dbReference type="Pfam" id="PF11272">
    <property type="entry name" value="DUF3072"/>
    <property type="match status" value="1"/>
</dbReference>
<dbReference type="OrthoDB" id="7871968at2"/>
<dbReference type="Proteomes" id="UP000325289">
    <property type="component" value="Unassembled WGS sequence"/>
</dbReference>
<dbReference type="EMBL" id="FOMS01000004">
    <property type="protein sequence ID" value="SFD93624.1"/>
    <property type="molecule type" value="Genomic_DNA"/>
</dbReference>
<dbReference type="AlphaFoldDB" id="A0A1I1WEP0"/>
<reference evidence="2 3" key="1">
    <citation type="submission" date="2016-10" db="EMBL/GenBank/DDBJ databases">
        <authorList>
            <person name="Varghese N."/>
            <person name="Submissions S."/>
        </authorList>
    </citation>
    <scope>NUCLEOTIDE SEQUENCE [LARGE SCALE GENOMIC DNA]</scope>
    <source>
        <strain evidence="3">YIM D21,KCTC 23444,ACCC 10710</strain>
    </source>
</reference>
<evidence type="ECO:0000256" key="1">
    <source>
        <dbReference type="SAM" id="MobiDB-lite"/>
    </source>
</evidence>
<dbReference type="RefSeq" id="WP_149755510.1">
    <property type="nucleotide sequence ID" value="NZ_FOMS01000004.1"/>
</dbReference>
<proteinExistence type="predicted"/>
<name>A0A1I1WEP0_9RHOB</name>